<evidence type="ECO:0000256" key="3">
    <source>
        <dbReference type="ARBA" id="ARBA00023110"/>
    </source>
</evidence>
<reference evidence="7" key="1">
    <citation type="journal article" date="2021" name="PeerJ">
        <title>Extensive microbial diversity within the chicken gut microbiome revealed by metagenomics and culture.</title>
        <authorList>
            <person name="Gilroy R."/>
            <person name="Ravi A."/>
            <person name="Getino M."/>
            <person name="Pursley I."/>
            <person name="Horton D.L."/>
            <person name="Alikhan N.F."/>
            <person name="Baker D."/>
            <person name="Gharbi K."/>
            <person name="Hall N."/>
            <person name="Watson M."/>
            <person name="Adriaenssens E.M."/>
            <person name="Foster-Nyarko E."/>
            <person name="Jarju S."/>
            <person name="Secka A."/>
            <person name="Antonio M."/>
            <person name="Oren A."/>
            <person name="Chaudhuri R.R."/>
            <person name="La Ragione R."/>
            <person name="Hildebrand F."/>
            <person name="Pallen M.J."/>
        </authorList>
    </citation>
    <scope>NUCLEOTIDE SEQUENCE</scope>
    <source>
        <strain evidence="7">6966</strain>
    </source>
</reference>
<evidence type="ECO:0000256" key="1">
    <source>
        <dbReference type="ARBA" id="ARBA00000971"/>
    </source>
</evidence>
<keyword evidence="3 4" id="KW-0697">Rotamase</keyword>
<name>A0A921H4U0_9BACT</name>
<protein>
    <recommendedName>
        <fullName evidence="2 4">peptidylprolyl isomerase</fullName>
        <ecNumber evidence="2 4">5.2.1.8</ecNumber>
    </recommendedName>
</protein>
<dbReference type="SUPFAM" id="SSF54534">
    <property type="entry name" value="FKBP-like"/>
    <property type="match status" value="1"/>
</dbReference>
<gene>
    <name evidence="7" type="ORF">K8V05_11110</name>
</gene>
<feature type="signal peptide" evidence="5">
    <location>
        <begin position="1"/>
        <end position="20"/>
    </location>
</feature>
<evidence type="ECO:0000256" key="5">
    <source>
        <dbReference type="SAM" id="SignalP"/>
    </source>
</evidence>
<dbReference type="GO" id="GO:0003755">
    <property type="term" value="F:peptidyl-prolyl cis-trans isomerase activity"/>
    <property type="evidence" value="ECO:0007669"/>
    <property type="project" value="UniProtKB-KW"/>
</dbReference>
<comment type="caution">
    <text evidence="7">The sequence shown here is derived from an EMBL/GenBank/DDBJ whole genome shotgun (WGS) entry which is preliminary data.</text>
</comment>
<comment type="catalytic activity">
    <reaction evidence="1 4">
        <text>[protein]-peptidylproline (omega=180) = [protein]-peptidylproline (omega=0)</text>
        <dbReference type="Rhea" id="RHEA:16237"/>
        <dbReference type="Rhea" id="RHEA-COMP:10747"/>
        <dbReference type="Rhea" id="RHEA-COMP:10748"/>
        <dbReference type="ChEBI" id="CHEBI:83833"/>
        <dbReference type="ChEBI" id="CHEBI:83834"/>
        <dbReference type="EC" id="5.2.1.8"/>
    </reaction>
</comment>
<feature type="domain" description="PPIase FKBP-type" evidence="6">
    <location>
        <begin position="232"/>
        <end position="327"/>
    </location>
</feature>
<sequence length="334" mass="37534">MKSNYLFMALALLASGFVGCSDDDGDNWKKTFEDEQARIKDFVYSKDSDPKIFKYQYTYLKENIEDYAYLFNYQKEGKKATYGDFVWINYTQKSLTGSIIDSSDPSIAVGAGVSPYYALGGPILVQMNTDKDKYTDPLSDILMNIPEGTTGSSIVSSIMSLSSALVYRDYTVESIVEEDNLLDYEKSMIGRYFADNNLDVFKEVPLHEGKTDTVALIAKTKENASGVFVQATDSVTVWADGRILDEINPSLRQFLKMDSDDEAKWYLPDMIKGISLTLPELRVGEEATILFSSGMGYGYRGLRDYDGSYIVPAYSTLLFKVKIVDTKENPKKDK</sequence>
<accession>A0A921H4U0</accession>
<evidence type="ECO:0000256" key="4">
    <source>
        <dbReference type="PROSITE-ProRule" id="PRU00277"/>
    </source>
</evidence>
<dbReference type="Proteomes" id="UP000742098">
    <property type="component" value="Unassembled WGS sequence"/>
</dbReference>
<organism evidence="7 8">
    <name type="scientific">Butyricimonas virosa</name>
    <dbReference type="NCBI Taxonomy" id="544645"/>
    <lineage>
        <taxon>Bacteria</taxon>
        <taxon>Pseudomonadati</taxon>
        <taxon>Bacteroidota</taxon>
        <taxon>Bacteroidia</taxon>
        <taxon>Bacteroidales</taxon>
        <taxon>Odoribacteraceae</taxon>
        <taxon>Butyricimonas</taxon>
    </lineage>
</organism>
<feature type="chain" id="PRO_5037128204" description="peptidylprolyl isomerase" evidence="5">
    <location>
        <begin position="21"/>
        <end position="334"/>
    </location>
</feature>
<dbReference type="Pfam" id="PF00254">
    <property type="entry name" value="FKBP_C"/>
    <property type="match status" value="1"/>
</dbReference>
<evidence type="ECO:0000313" key="8">
    <source>
        <dbReference type="Proteomes" id="UP000742098"/>
    </source>
</evidence>
<dbReference type="EMBL" id="DYVS01000199">
    <property type="protein sequence ID" value="HJF71294.1"/>
    <property type="molecule type" value="Genomic_DNA"/>
</dbReference>
<dbReference type="InterPro" id="IPR001179">
    <property type="entry name" value="PPIase_FKBP_dom"/>
</dbReference>
<evidence type="ECO:0000256" key="2">
    <source>
        <dbReference type="ARBA" id="ARBA00013194"/>
    </source>
</evidence>
<dbReference type="PROSITE" id="PS51257">
    <property type="entry name" value="PROKAR_LIPOPROTEIN"/>
    <property type="match status" value="1"/>
</dbReference>
<dbReference type="AlphaFoldDB" id="A0A921H4U0"/>
<dbReference type="EC" id="5.2.1.8" evidence="2 4"/>
<keyword evidence="4 7" id="KW-0413">Isomerase</keyword>
<dbReference type="Gene3D" id="3.10.50.40">
    <property type="match status" value="1"/>
</dbReference>
<evidence type="ECO:0000259" key="6">
    <source>
        <dbReference type="PROSITE" id="PS50059"/>
    </source>
</evidence>
<keyword evidence="5" id="KW-0732">Signal</keyword>
<dbReference type="InterPro" id="IPR046357">
    <property type="entry name" value="PPIase_dom_sf"/>
</dbReference>
<reference evidence="7" key="2">
    <citation type="submission" date="2021-09" db="EMBL/GenBank/DDBJ databases">
        <authorList>
            <person name="Gilroy R."/>
        </authorList>
    </citation>
    <scope>NUCLEOTIDE SEQUENCE</scope>
    <source>
        <strain evidence="7">6966</strain>
    </source>
</reference>
<evidence type="ECO:0000313" key="7">
    <source>
        <dbReference type="EMBL" id="HJF71294.1"/>
    </source>
</evidence>
<dbReference type="PROSITE" id="PS50059">
    <property type="entry name" value="FKBP_PPIASE"/>
    <property type="match status" value="1"/>
</dbReference>
<proteinExistence type="predicted"/>